<comment type="caution">
    <text evidence="3">The sequence shown here is derived from an EMBL/GenBank/DDBJ whole genome shotgun (WGS) entry which is preliminary data.</text>
</comment>
<keyword evidence="4" id="KW-1185">Reference proteome</keyword>
<proteinExistence type="predicted"/>
<evidence type="ECO:0000256" key="1">
    <source>
        <dbReference type="SAM" id="SignalP"/>
    </source>
</evidence>
<dbReference type="PANTHER" id="PTHR43194:SF5">
    <property type="entry name" value="PIMELOYL-[ACYL-CARRIER PROTEIN] METHYL ESTER ESTERASE"/>
    <property type="match status" value="1"/>
</dbReference>
<dbReference type="RefSeq" id="WP_168057255.1">
    <property type="nucleotide sequence ID" value="NZ_JAAOZT010000017.1"/>
</dbReference>
<dbReference type="SUPFAM" id="SSF53474">
    <property type="entry name" value="alpha/beta-Hydrolases"/>
    <property type="match status" value="1"/>
</dbReference>
<evidence type="ECO:0000313" key="4">
    <source>
        <dbReference type="Proteomes" id="UP000571084"/>
    </source>
</evidence>
<organism evidence="3 4">
    <name type="scientific">Glaciimonas immobilis</name>
    <dbReference type="NCBI Taxonomy" id="728004"/>
    <lineage>
        <taxon>Bacteria</taxon>
        <taxon>Pseudomonadati</taxon>
        <taxon>Pseudomonadota</taxon>
        <taxon>Betaproteobacteria</taxon>
        <taxon>Burkholderiales</taxon>
        <taxon>Oxalobacteraceae</taxon>
        <taxon>Glaciimonas</taxon>
    </lineage>
</organism>
<dbReference type="InterPro" id="IPR029058">
    <property type="entry name" value="AB_hydrolase_fold"/>
</dbReference>
<protein>
    <submittedName>
        <fullName evidence="3">Pimeloyl-ACP methyl ester carboxylesterase</fullName>
    </submittedName>
</protein>
<feature type="chain" id="PRO_5032472465" evidence="1">
    <location>
        <begin position="23"/>
        <end position="348"/>
    </location>
</feature>
<keyword evidence="1" id="KW-0732">Signal</keyword>
<dbReference type="PANTHER" id="PTHR43194">
    <property type="entry name" value="HYDROLASE ALPHA/BETA FOLD FAMILY"/>
    <property type="match status" value="1"/>
</dbReference>
<dbReference type="InterPro" id="IPR050228">
    <property type="entry name" value="Carboxylesterase_BioH"/>
</dbReference>
<feature type="domain" description="AB hydrolase-1" evidence="2">
    <location>
        <begin position="86"/>
        <end position="327"/>
    </location>
</feature>
<evidence type="ECO:0000313" key="3">
    <source>
        <dbReference type="EMBL" id="MBB5201720.1"/>
    </source>
</evidence>
<dbReference type="InterPro" id="IPR000073">
    <property type="entry name" value="AB_hydrolase_1"/>
</dbReference>
<evidence type="ECO:0000259" key="2">
    <source>
        <dbReference type="Pfam" id="PF00561"/>
    </source>
</evidence>
<dbReference type="Proteomes" id="UP000571084">
    <property type="component" value="Unassembled WGS sequence"/>
</dbReference>
<dbReference type="Pfam" id="PF00561">
    <property type="entry name" value="Abhydrolase_1"/>
    <property type="match status" value="1"/>
</dbReference>
<reference evidence="3 4" key="1">
    <citation type="submission" date="2020-08" db="EMBL/GenBank/DDBJ databases">
        <title>Genomic Encyclopedia of Type Strains, Phase IV (KMG-IV): sequencing the most valuable type-strain genomes for metagenomic binning, comparative biology and taxonomic classification.</title>
        <authorList>
            <person name="Goeker M."/>
        </authorList>
    </citation>
    <scope>NUCLEOTIDE SEQUENCE [LARGE SCALE GENOMIC DNA]</scope>
    <source>
        <strain evidence="3 4">DSM 23240</strain>
    </source>
</reference>
<dbReference type="EMBL" id="JACHHQ010000008">
    <property type="protein sequence ID" value="MBB5201720.1"/>
    <property type="molecule type" value="Genomic_DNA"/>
</dbReference>
<feature type="signal peptide" evidence="1">
    <location>
        <begin position="1"/>
        <end position="22"/>
    </location>
</feature>
<dbReference type="Gene3D" id="3.40.50.1820">
    <property type="entry name" value="alpha/beta hydrolase"/>
    <property type="match status" value="1"/>
</dbReference>
<gene>
    <name evidence="3" type="ORF">HNR39_003578</name>
</gene>
<sequence length="348" mass="38755">MKVFVKAVMGLLLIACAGMAAAAGSEKIVMQEFMVPSADPGIQLYVRNKHMQGIKKFGPNKILLYVHGSTYPAETAFDLKLNGMSWMDYIAQHGYDVYLVDLRGYGGSTRPPEMSQASELNDPLVRTETAVKDVSAAVDFILKRTGSPKLDLLGWSWGTSTMGWYTSQNNDKVNKLVLYAPQWLRKDASLTDAGGKLGAYRSVSMDSAKQRWLTGVPEDKKETLIPAGWYEQWAKATWATDPVGASQSKPVLRAPNGTVQDSREFWSAGKPLYDPGLIRVPTFLVHAEWDADLPSYMLHAYYAKLTNVPYKRLVEIGEGTHTIIMEKNRMQLFQAVQGFLDEDIKANM</sequence>
<accession>A0A840RZ85</accession>
<name>A0A840RZ85_9BURK</name>
<dbReference type="AlphaFoldDB" id="A0A840RZ85"/>